<dbReference type="Proteomes" id="UP000049077">
    <property type="component" value="Unassembled WGS sequence"/>
</dbReference>
<gene>
    <name evidence="1" type="ORF">VCR4J5_1600015</name>
</gene>
<name>A0ABM9QR48_9VIBR</name>
<evidence type="ECO:0000313" key="1">
    <source>
        <dbReference type="EMBL" id="CDT18524.1"/>
    </source>
</evidence>
<proteinExistence type="predicted"/>
<keyword evidence="2" id="KW-1185">Reference proteome</keyword>
<dbReference type="EMBL" id="CCJX01000069">
    <property type="protein sequence ID" value="CDT18524.1"/>
    <property type="molecule type" value="Genomic_DNA"/>
</dbReference>
<accession>A0ABM9QR48</accession>
<sequence length="43" mass="5022">MWLNLKITKSMDEVSYFIFSGQVDNNAQNLKKGTDNVIRTTWN</sequence>
<protein>
    <submittedName>
        <fullName evidence="1">Uncharacterized protein</fullName>
    </submittedName>
</protein>
<evidence type="ECO:0000313" key="2">
    <source>
        <dbReference type="Proteomes" id="UP000049077"/>
    </source>
</evidence>
<reference evidence="1 2" key="1">
    <citation type="submission" date="2014-06" db="EMBL/GenBank/DDBJ databases">
        <authorList>
            <person name="Le Roux F."/>
        </authorList>
    </citation>
    <scope>NUCLEOTIDE SEQUENCE [LARGE SCALE GENOMIC DNA]</scope>
    <source>
        <strain evidence="1 2">J5-4</strain>
    </source>
</reference>
<comment type="caution">
    <text evidence="1">The sequence shown here is derived from an EMBL/GenBank/DDBJ whole genome shotgun (WGS) entry which is preliminary data.</text>
</comment>
<organism evidence="1 2">
    <name type="scientific">Vibrio crassostreae</name>
    <dbReference type="NCBI Taxonomy" id="246167"/>
    <lineage>
        <taxon>Bacteria</taxon>
        <taxon>Pseudomonadati</taxon>
        <taxon>Pseudomonadota</taxon>
        <taxon>Gammaproteobacteria</taxon>
        <taxon>Vibrionales</taxon>
        <taxon>Vibrionaceae</taxon>
        <taxon>Vibrio</taxon>
    </lineage>
</organism>